<evidence type="ECO:0000256" key="9">
    <source>
        <dbReference type="SAM" id="MobiDB-lite"/>
    </source>
</evidence>
<dbReference type="InterPro" id="IPR014799">
    <property type="entry name" value="ASD2_dom"/>
</dbReference>
<accession>A0A6P8H0G1</accession>
<evidence type="ECO:0000313" key="13">
    <source>
        <dbReference type="RefSeq" id="XP_031440545.1"/>
    </source>
</evidence>
<feature type="compositionally biased region" description="Basic and acidic residues" evidence="9">
    <location>
        <begin position="649"/>
        <end position="661"/>
    </location>
</feature>
<protein>
    <submittedName>
        <fullName evidence="13">Protein Shroom4 isoform X1</fullName>
    </submittedName>
</protein>
<dbReference type="Gene3D" id="2.30.42.10">
    <property type="match status" value="1"/>
</dbReference>
<sequence>METVEQLVSFNHIHVQLQGGAPWGFTLKGGLEHDEPLIITKIEDGGKAAQSLTLRVGDELININGSVLYGSRQEALILIKGSYRTLKIIVRRRSVSLSRPRSWHLSRQAAPASVTGTSDSPSEMQLHPAHFPTPWPSSNNNSDLSMQWRPLSRHHSNSGGSMESLETPPSQSYFDSQLSPVDPAIFNNKRDSAYSSFSASSNTSDYTVSLRPDDASSMDNILQGLGAGRPEGRPEGRPRPSSASGPGDLQEESGSLKTRLVFLRPEAKTRPSSYSYEDEHSGPPQPPARKDSFRAIRARPGALDKRCISAPGGIPSPSSCLVEDPQRRHTLFEKRNGFENGTIGKGRSSTGSSVEPYYIITPGTEPCPHQCQDEERKNKLQENHIQSLQKGTPSPRLQIIQSLTEGSDSEKSLDIHLKPQEHLFGSHQYSATEKLLAPQTQLLEFSNDQRDCPLLVCSKWSQPLLNPQEEQGEPGSPDSLTPNNWSGSRCSTAGSSAFPNWEKPCRDTETLDSARISAPLQHAWGRSVSVPGEQVNGFSSSAKSASSNSVVVEQQFQPISSAVSMDAMLEENQEKIERGDEVEILKPFQKSSSSRQLRSSKSRRRNERFATNLRNEIQRKKAELQKSKGPDGLFRDGETVQEEECSEFSVEREETLKKEEIPLTSSEIQPSVCKCSSRVSHSESEEFPPSGQLGKLASTSSPQLHQPLVAPPLDKGPSGLNAACTVEHLPPKLDHKRKVEEVTAASTARRWRWTPEHKLQPETEAAERRRGKGEGLPSPGCGVEHQRTNPPSFRRSSSRTVESDILPFADRRKFFEETSRNLSHSVSNLSRMNIQQQKPERQWCQPNVSYLDSAGPGPAPPLAFRRFSYQGGLQQDGLSRPPAVESQERNRGKDRAYDDAVESRRRFGSESQERNRGKDRAYDGAEESELERLREAAREKVRELEKLREREREMELEQERKRESKSEAELLQREWERERDLNNQIESVQLTKNLNTHNREKWEMESESSWSDHGFYSDSPQPVTQDSRPRPQHSHPLQPSHCHQTIGHGESDHLCSAFDPVGAPVHSNTQCPPPEYALRSYTPPEAYPVSEREQTKLNRKFSLTERDYSQCRHDCSLGNGAGCQGYHGQRRNRVPVSSRSDCFGSSSPLRSRAISETNLSVDQRFSHKRVPTETPALKEERGRSFSSLARPKALPPPRPPPPKWDQYYRRRASHHSLFPSSTQPQSSALHVQPEPSPSPSPSPLLSTPEVKRQRAYSLPPREGPASWHLRQERSPAPPSPTHVHGAFRPVDPAPTENVTPLNPPEQCSRLFEAGTLRQEDHVQSPVLKPVSLKPWGAAEWDCSVTQRPSSGTQRPSSSSVTQRSCSRDSTPALPPAAPVQEDASNERELTSESYFTIDYLSQQRTGSGAPQLCYRQLEHSRTCTEPPRQDADAPMETDIDDLPEGETLEEECRRPEVRGEMQCFACPITVLETDMDALPQVESPQEEAKLGPRALVEHLTLERSGDTLERSPPGLNADAMQPNNTAYYNKSAANVQLLNQMMASLNKRKNEDEELNYKRQLMESLRKKLCVLQDAQRDLQEDIKANTQLGEEVEALVMTVCKPNEVDKFRMFIGDLEKVVSLLLSLSGRLLRVESALDCLHVETCHTERLPLLEKKTQLLLQLGEAQELKEHVERREEAVGRVLGGCLTPERLRDYKHFVKMKAALLVEQRQLDDKMRLGEEQLRGLRDSLGQGGGLDYGRY</sequence>
<comment type="similarity">
    <text evidence="2">Belongs to the shroom family.</text>
</comment>
<evidence type="ECO:0000256" key="6">
    <source>
        <dbReference type="ARBA" id="ARBA00023203"/>
    </source>
</evidence>
<keyword evidence="3" id="KW-0217">Developmental protein</keyword>
<feature type="compositionally biased region" description="Low complexity" evidence="9">
    <location>
        <begin position="1346"/>
        <end position="1369"/>
    </location>
</feature>
<feature type="compositionally biased region" description="Polar residues" evidence="9">
    <location>
        <begin position="167"/>
        <end position="179"/>
    </location>
</feature>
<dbReference type="PROSITE" id="PS50106">
    <property type="entry name" value="PDZ"/>
    <property type="match status" value="1"/>
</dbReference>
<evidence type="ECO:0000256" key="2">
    <source>
        <dbReference type="ARBA" id="ARBA00006469"/>
    </source>
</evidence>
<feature type="region of interest" description="Disordered" evidence="9">
    <location>
        <begin position="1164"/>
        <end position="1306"/>
    </location>
</feature>
<gene>
    <name evidence="13" type="primary">shroom4</name>
</gene>
<feature type="region of interest" description="Disordered" evidence="9">
    <location>
        <begin position="1122"/>
        <end position="1149"/>
    </location>
</feature>
<dbReference type="SUPFAM" id="SSF50156">
    <property type="entry name" value="PDZ domain-like"/>
    <property type="match status" value="1"/>
</dbReference>
<comment type="subcellular location">
    <subcellularLocation>
        <location evidence="1">Cytoplasm</location>
        <location evidence="1">Cytoskeleton</location>
    </subcellularLocation>
</comment>
<evidence type="ECO:0000256" key="3">
    <source>
        <dbReference type="ARBA" id="ARBA00022473"/>
    </source>
</evidence>
<feature type="region of interest" description="Disordered" evidence="9">
    <location>
        <begin position="465"/>
        <end position="504"/>
    </location>
</feature>
<dbReference type="Proteomes" id="UP000515152">
    <property type="component" value="Chromosome 18"/>
</dbReference>
<dbReference type="Gene3D" id="6.10.250.3120">
    <property type="match status" value="1"/>
</dbReference>
<evidence type="ECO:0000256" key="1">
    <source>
        <dbReference type="ARBA" id="ARBA00004245"/>
    </source>
</evidence>
<dbReference type="PROSITE" id="PS51307">
    <property type="entry name" value="ASD2"/>
    <property type="match status" value="1"/>
</dbReference>
<evidence type="ECO:0000259" key="10">
    <source>
        <dbReference type="PROSITE" id="PS50106"/>
    </source>
</evidence>
<dbReference type="GO" id="GO:0016324">
    <property type="term" value="C:apical plasma membrane"/>
    <property type="evidence" value="ECO:0007669"/>
    <property type="project" value="TreeGrafter"/>
</dbReference>
<keyword evidence="8" id="KW-0175">Coiled coil</keyword>
<feature type="compositionally biased region" description="Basic and acidic residues" evidence="9">
    <location>
        <begin position="753"/>
        <end position="768"/>
    </location>
</feature>
<feature type="region of interest" description="Disordered" evidence="9">
    <location>
        <begin position="194"/>
        <end position="291"/>
    </location>
</feature>
<feature type="region of interest" description="Disordered" evidence="9">
    <location>
        <begin position="677"/>
        <end position="723"/>
    </location>
</feature>
<feature type="coiled-coil region" evidence="8">
    <location>
        <begin position="1535"/>
        <end position="1592"/>
    </location>
</feature>
<evidence type="ECO:0000256" key="8">
    <source>
        <dbReference type="SAM" id="Coils"/>
    </source>
</evidence>
<dbReference type="GO" id="GO:0005912">
    <property type="term" value="C:adherens junction"/>
    <property type="evidence" value="ECO:0007669"/>
    <property type="project" value="TreeGrafter"/>
</dbReference>
<feature type="compositionally biased region" description="Polar residues" evidence="9">
    <location>
        <begin position="1218"/>
        <end position="1229"/>
    </location>
</feature>
<feature type="region of interest" description="Disordered" evidence="9">
    <location>
        <begin position="1421"/>
        <end position="1441"/>
    </location>
</feature>
<dbReference type="RefSeq" id="XP_031440545.1">
    <property type="nucleotide sequence ID" value="XM_031584685.2"/>
</dbReference>
<feature type="domain" description="PDZ" evidence="10">
    <location>
        <begin position="12"/>
        <end position="94"/>
    </location>
</feature>
<reference evidence="13" key="1">
    <citation type="submission" date="2025-08" db="UniProtKB">
        <authorList>
            <consortium name="RefSeq"/>
        </authorList>
    </citation>
    <scope>IDENTIFICATION</scope>
</reference>
<feature type="compositionally biased region" description="Basic and acidic residues" evidence="9">
    <location>
        <begin position="886"/>
        <end position="923"/>
    </location>
</feature>
<dbReference type="KEGG" id="char:105891151"/>
<feature type="compositionally biased region" description="Polar residues" evidence="9">
    <location>
        <begin position="114"/>
        <end position="123"/>
    </location>
</feature>
<feature type="compositionally biased region" description="Basic and acidic residues" evidence="9">
    <location>
        <begin position="1421"/>
        <end position="1431"/>
    </location>
</feature>
<evidence type="ECO:0000259" key="11">
    <source>
        <dbReference type="PROSITE" id="PS51307"/>
    </source>
</evidence>
<dbReference type="GeneID" id="105891151"/>
<dbReference type="CTD" id="57477"/>
<feature type="compositionally biased region" description="Low complexity" evidence="9">
    <location>
        <begin position="194"/>
        <end position="207"/>
    </location>
</feature>
<dbReference type="InterPro" id="IPR001478">
    <property type="entry name" value="PDZ"/>
</dbReference>
<feature type="compositionally biased region" description="Polar residues" evidence="9">
    <location>
        <begin position="788"/>
        <end position="800"/>
    </location>
</feature>
<dbReference type="Pfam" id="PF08687">
    <property type="entry name" value="ASD2"/>
    <property type="match status" value="1"/>
</dbReference>
<keyword evidence="12" id="KW-1185">Reference proteome</keyword>
<feature type="compositionally biased region" description="Basic and acidic residues" evidence="9">
    <location>
        <begin position="621"/>
        <end position="638"/>
    </location>
</feature>
<feature type="compositionally biased region" description="Pro residues" evidence="9">
    <location>
        <begin position="1193"/>
        <end position="1203"/>
    </location>
</feature>
<dbReference type="OrthoDB" id="10063560at2759"/>
<proteinExistence type="inferred from homology"/>
<feature type="region of interest" description="Disordered" evidence="9">
    <location>
        <begin position="621"/>
        <end position="663"/>
    </location>
</feature>
<feature type="region of interest" description="Disordered" evidence="9">
    <location>
        <begin position="735"/>
        <end position="802"/>
    </location>
</feature>
<dbReference type="PANTHER" id="PTHR15012">
    <property type="entry name" value="APICAL PROTEIN/SHROOM-RELATED"/>
    <property type="match status" value="1"/>
</dbReference>
<dbReference type="InterPro" id="IPR036034">
    <property type="entry name" value="PDZ_sf"/>
</dbReference>
<feature type="domain" description="ASD2" evidence="11">
    <location>
        <begin position="1461"/>
        <end position="1732"/>
    </location>
</feature>
<feature type="compositionally biased region" description="Polar residues" evidence="9">
    <location>
        <begin position="1135"/>
        <end position="1149"/>
    </location>
</feature>
<dbReference type="PANTHER" id="PTHR15012:SF35">
    <property type="entry name" value="PROTEIN SHROOM4"/>
    <property type="match status" value="1"/>
</dbReference>
<dbReference type="SMART" id="SM00228">
    <property type="entry name" value="PDZ"/>
    <property type="match status" value="1"/>
</dbReference>
<evidence type="ECO:0000256" key="7">
    <source>
        <dbReference type="ARBA" id="ARBA00023212"/>
    </source>
</evidence>
<organism evidence="12 13">
    <name type="scientific">Clupea harengus</name>
    <name type="common">Atlantic herring</name>
    <dbReference type="NCBI Taxonomy" id="7950"/>
    <lineage>
        <taxon>Eukaryota</taxon>
        <taxon>Metazoa</taxon>
        <taxon>Chordata</taxon>
        <taxon>Craniata</taxon>
        <taxon>Vertebrata</taxon>
        <taxon>Euteleostomi</taxon>
        <taxon>Actinopterygii</taxon>
        <taxon>Neopterygii</taxon>
        <taxon>Teleostei</taxon>
        <taxon>Clupei</taxon>
        <taxon>Clupeiformes</taxon>
        <taxon>Clupeoidei</taxon>
        <taxon>Clupeidae</taxon>
        <taxon>Clupea</taxon>
    </lineage>
</organism>
<feature type="compositionally biased region" description="Basic and acidic residues" evidence="9">
    <location>
        <begin position="930"/>
        <end position="969"/>
    </location>
</feature>
<dbReference type="CDD" id="cd06750">
    <property type="entry name" value="PDZ_shroom2_3_4-like"/>
    <property type="match status" value="1"/>
</dbReference>
<dbReference type="GO" id="GO:0051015">
    <property type="term" value="F:actin filament binding"/>
    <property type="evidence" value="ECO:0007669"/>
    <property type="project" value="InterPro"/>
</dbReference>
<feature type="compositionally biased region" description="Polar residues" evidence="9">
    <location>
        <begin position="136"/>
        <end position="145"/>
    </location>
</feature>
<feature type="region of interest" description="Disordered" evidence="9">
    <location>
        <begin position="106"/>
        <end position="179"/>
    </location>
</feature>
<evidence type="ECO:0000313" key="12">
    <source>
        <dbReference type="Proteomes" id="UP000515152"/>
    </source>
</evidence>
<keyword evidence="4" id="KW-0963">Cytoplasm</keyword>
<feature type="region of interest" description="Disordered" evidence="9">
    <location>
        <begin position="587"/>
        <end position="608"/>
    </location>
</feature>
<feature type="compositionally biased region" description="Polar residues" evidence="9">
    <location>
        <begin position="478"/>
        <end position="498"/>
    </location>
</feature>
<dbReference type="GO" id="GO:0007015">
    <property type="term" value="P:actin filament organization"/>
    <property type="evidence" value="ECO:0007669"/>
    <property type="project" value="TreeGrafter"/>
</dbReference>
<keyword evidence="7" id="KW-0206">Cytoskeleton</keyword>
<feature type="region of interest" description="Disordered" evidence="9">
    <location>
        <begin position="847"/>
        <end position="969"/>
    </location>
</feature>
<feature type="region of interest" description="Disordered" evidence="9">
    <location>
        <begin position="1345"/>
        <end position="1389"/>
    </location>
</feature>
<dbReference type="FunFam" id="2.30.42.10:FF:000100">
    <property type="entry name" value="Shroom family member 2"/>
    <property type="match status" value="1"/>
</dbReference>
<keyword evidence="6" id="KW-0009">Actin-binding</keyword>
<dbReference type="GO" id="GO:0043296">
    <property type="term" value="C:apical junction complex"/>
    <property type="evidence" value="ECO:0007669"/>
    <property type="project" value="TreeGrafter"/>
</dbReference>
<dbReference type="Pfam" id="PF00595">
    <property type="entry name" value="PDZ"/>
    <property type="match status" value="1"/>
</dbReference>
<dbReference type="InterPro" id="IPR027685">
    <property type="entry name" value="Shroom_fam"/>
</dbReference>
<feature type="region of interest" description="Disordered" evidence="9">
    <location>
        <begin position="1010"/>
        <end position="1048"/>
    </location>
</feature>
<evidence type="ECO:0000256" key="5">
    <source>
        <dbReference type="ARBA" id="ARBA00022553"/>
    </source>
</evidence>
<keyword evidence="5" id="KW-0597">Phosphoprotein</keyword>
<name>A0A6P8H0G1_CLUHA</name>
<evidence type="ECO:0000256" key="4">
    <source>
        <dbReference type="ARBA" id="ARBA00022490"/>
    </source>
</evidence>
<dbReference type="GO" id="GO:0030864">
    <property type="term" value="C:cortical actin cytoskeleton"/>
    <property type="evidence" value="ECO:0007669"/>
    <property type="project" value="TreeGrafter"/>
</dbReference>